<keyword evidence="2" id="KW-0732">Signal</keyword>
<evidence type="ECO:0000256" key="3">
    <source>
        <dbReference type="SAM" id="MobiDB-lite"/>
    </source>
</evidence>
<dbReference type="Proteomes" id="UP000503018">
    <property type="component" value="Chromosome"/>
</dbReference>
<dbReference type="RefSeq" id="WP_169946921.1">
    <property type="nucleotide sequence ID" value="NZ_CP053015.1"/>
</dbReference>
<dbReference type="AlphaFoldDB" id="A0A6M4AVA4"/>
<name>A0A6M4AVA4_9SPHN</name>
<reference evidence="4 5" key="1">
    <citation type="submission" date="2020-01" db="EMBL/GenBank/DDBJ databases">
        <title>Sphingomonas sp. strain CSW-10.</title>
        <authorList>
            <person name="Chen W.-M."/>
        </authorList>
    </citation>
    <scope>NUCLEOTIDE SEQUENCE [LARGE SCALE GENOMIC DNA]</scope>
    <source>
        <strain evidence="4 5">CSW-10</strain>
    </source>
</reference>
<dbReference type="InterPro" id="IPR007428">
    <property type="entry name" value="MlaA"/>
</dbReference>
<accession>A0A6M4AVA4</accession>
<feature type="compositionally biased region" description="Polar residues" evidence="3">
    <location>
        <begin position="53"/>
        <end position="64"/>
    </location>
</feature>
<feature type="region of interest" description="Disordered" evidence="3">
    <location>
        <begin position="53"/>
        <end position="88"/>
    </location>
</feature>
<organism evidence="4 5">
    <name type="scientific">Sphingomonas lacunae</name>
    <dbReference type="NCBI Taxonomy" id="2698828"/>
    <lineage>
        <taxon>Bacteria</taxon>
        <taxon>Pseudomonadati</taxon>
        <taxon>Pseudomonadota</taxon>
        <taxon>Alphaproteobacteria</taxon>
        <taxon>Sphingomonadales</taxon>
        <taxon>Sphingomonadaceae</taxon>
        <taxon>Sphingomonas</taxon>
    </lineage>
</organism>
<dbReference type="KEGG" id="slan:GV829_11840"/>
<evidence type="ECO:0000256" key="1">
    <source>
        <dbReference type="ARBA" id="ARBA00010634"/>
    </source>
</evidence>
<dbReference type="PRINTS" id="PR01805">
    <property type="entry name" value="VACJLIPOPROT"/>
</dbReference>
<evidence type="ECO:0000256" key="2">
    <source>
        <dbReference type="ARBA" id="ARBA00022729"/>
    </source>
</evidence>
<protein>
    <submittedName>
        <fullName evidence="4">VacJ family lipoprotein</fullName>
    </submittedName>
</protein>
<evidence type="ECO:0000313" key="5">
    <source>
        <dbReference type="Proteomes" id="UP000503018"/>
    </source>
</evidence>
<sequence length="329" mass="34678">MSLPILPVLMAFGAPIDAPDASPAVSSVQPASLPDGAPFVLVADMSQLTSDTVVTGSGAQSQPDLMTGPVEQTDAAPSGEGPDSDPANEDLVVQARQQVPGDPLENINAETYQVVAKVDQAVIEPVAMAYRDGLPRQVRSALSNFFSNLREPVVALNYLLQLKPGKAIETVARFAINSTVGIAGLIDVAETRAFNLPYRRNGFANTLGYYGVGQGPFLVVPLVGATTLRDMIGSGLDQLVMPLAVGRPFTHPAYGPAAYTVNSLDYRIEFDSDIASYRESPDPYSAMRDAYLNRREAEIDALRGRPAAANDAAAVADEADPALTADSAS</sequence>
<keyword evidence="4" id="KW-0449">Lipoprotein</keyword>
<feature type="region of interest" description="Disordered" evidence="3">
    <location>
        <begin position="310"/>
        <end position="329"/>
    </location>
</feature>
<dbReference type="PANTHER" id="PTHR30035:SF3">
    <property type="entry name" value="INTERMEMBRANE PHOSPHOLIPID TRANSPORT SYSTEM LIPOPROTEIN MLAA"/>
    <property type="match status" value="1"/>
</dbReference>
<dbReference type="GO" id="GO:0016020">
    <property type="term" value="C:membrane"/>
    <property type="evidence" value="ECO:0007669"/>
    <property type="project" value="InterPro"/>
</dbReference>
<gene>
    <name evidence="4" type="ORF">GV829_11840</name>
</gene>
<evidence type="ECO:0000313" key="4">
    <source>
        <dbReference type="EMBL" id="QJQ33048.1"/>
    </source>
</evidence>
<comment type="similarity">
    <text evidence="1">Belongs to the MlaA family.</text>
</comment>
<proteinExistence type="inferred from homology"/>
<dbReference type="PANTHER" id="PTHR30035">
    <property type="entry name" value="LIPOPROTEIN VACJ-RELATED"/>
    <property type="match status" value="1"/>
</dbReference>
<dbReference type="GO" id="GO:0120010">
    <property type="term" value="P:intermembrane phospholipid transfer"/>
    <property type="evidence" value="ECO:0007669"/>
    <property type="project" value="TreeGrafter"/>
</dbReference>
<dbReference type="Pfam" id="PF04333">
    <property type="entry name" value="MlaA"/>
    <property type="match status" value="1"/>
</dbReference>
<dbReference type="EMBL" id="CP053015">
    <property type="protein sequence ID" value="QJQ33048.1"/>
    <property type="molecule type" value="Genomic_DNA"/>
</dbReference>
<keyword evidence="5" id="KW-1185">Reference proteome</keyword>